<feature type="signal peptide" evidence="2">
    <location>
        <begin position="1"/>
        <end position="30"/>
    </location>
</feature>
<dbReference type="Proteomes" id="UP000694844">
    <property type="component" value="Chromosome 9"/>
</dbReference>
<feature type="chain" id="PRO_5034771344" evidence="2">
    <location>
        <begin position="31"/>
        <end position="169"/>
    </location>
</feature>
<dbReference type="CDD" id="cd00037">
    <property type="entry name" value="CLECT"/>
    <property type="match status" value="1"/>
</dbReference>
<proteinExistence type="predicted"/>
<dbReference type="Gene3D" id="3.10.100.10">
    <property type="entry name" value="Mannose-Binding Protein A, subunit A"/>
    <property type="match status" value="1"/>
</dbReference>
<gene>
    <name evidence="5" type="primary">LOC111116147</name>
</gene>
<accession>A0A8B8C6V6</accession>
<dbReference type="InterPro" id="IPR018378">
    <property type="entry name" value="C-type_lectin_CS"/>
</dbReference>
<feature type="domain" description="C-type lectin" evidence="3">
    <location>
        <begin position="41"/>
        <end position="157"/>
    </location>
</feature>
<dbReference type="SMART" id="SM00034">
    <property type="entry name" value="CLECT"/>
    <property type="match status" value="1"/>
</dbReference>
<dbReference type="InterPro" id="IPR016186">
    <property type="entry name" value="C-type_lectin-like/link_sf"/>
</dbReference>
<reference evidence="5" key="1">
    <citation type="submission" date="2025-08" db="UniProtKB">
        <authorList>
            <consortium name="RefSeq"/>
        </authorList>
    </citation>
    <scope>IDENTIFICATION</scope>
    <source>
        <tissue evidence="5">Whole sample</tissue>
    </source>
</reference>
<dbReference type="InterPro" id="IPR016187">
    <property type="entry name" value="CTDL_fold"/>
</dbReference>
<dbReference type="GeneID" id="111116147"/>
<keyword evidence="2" id="KW-0732">Signal</keyword>
<dbReference type="Pfam" id="PF00059">
    <property type="entry name" value="Lectin_C"/>
    <property type="match status" value="1"/>
</dbReference>
<dbReference type="InterPro" id="IPR001304">
    <property type="entry name" value="C-type_lectin-like"/>
</dbReference>
<protein>
    <submittedName>
        <fullName evidence="5">Perlucin-like protein</fullName>
    </submittedName>
</protein>
<dbReference type="PROSITE" id="PS00615">
    <property type="entry name" value="C_TYPE_LECTIN_1"/>
    <property type="match status" value="1"/>
</dbReference>
<dbReference type="KEGG" id="cvn:111116147"/>
<name>A0A8B8C6V6_CRAVI</name>
<keyword evidence="1" id="KW-1015">Disulfide bond</keyword>
<dbReference type="AlphaFoldDB" id="A0A8B8C6V6"/>
<evidence type="ECO:0000313" key="5">
    <source>
        <dbReference type="RefSeq" id="XP_022310854.1"/>
    </source>
</evidence>
<keyword evidence="4" id="KW-1185">Reference proteome</keyword>
<dbReference type="PANTHER" id="PTHR22801:SF63">
    <property type="entry name" value="C-TYPE LECTIN DOMAIN-CONTAINING PROTEIN"/>
    <property type="match status" value="1"/>
</dbReference>
<sequence>MIIVIYIIIKSIMTNLFLFILVAFLGTVASDSVCRSGWVNHKDKCYMFSRMAETWGVATSYCQAYHSKLAEPLTDDESTFLRTHAHSLRHSYWIGITDLISENEWVYSSNLQRIQSTDWAHHEPNGGNDQNCALLFYPQHSQWIDINCHASEYFICEMTVDESGPTILG</sequence>
<evidence type="ECO:0000256" key="1">
    <source>
        <dbReference type="ARBA" id="ARBA00023157"/>
    </source>
</evidence>
<dbReference type="OrthoDB" id="2142683at2759"/>
<dbReference type="SUPFAM" id="SSF56436">
    <property type="entry name" value="C-type lectin-like"/>
    <property type="match status" value="1"/>
</dbReference>
<evidence type="ECO:0000313" key="4">
    <source>
        <dbReference type="Proteomes" id="UP000694844"/>
    </source>
</evidence>
<dbReference type="PROSITE" id="PS50041">
    <property type="entry name" value="C_TYPE_LECTIN_2"/>
    <property type="match status" value="1"/>
</dbReference>
<dbReference type="RefSeq" id="XP_022310854.1">
    <property type="nucleotide sequence ID" value="XM_022455146.1"/>
</dbReference>
<evidence type="ECO:0000256" key="2">
    <source>
        <dbReference type="SAM" id="SignalP"/>
    </source>
</evidence>
<organism evidence="4 5">
    <name type="scientific">Crassostrea virginica</name>
    <name type="common">Eastern oyster</name>
    <dbReference type="NCBI Taxonomy" id="6565"/>
    <lineage>
        <taxon>Eukaryota</taxon>
        <taxon>Metazoa</taxon>
        <taxon>Spiralia</taxon>
        <taxon>Lophotrochozoa</taxon>
        <taxon>Mollusca</taxon>
        <taxon>Bivalvia</taxon>
        <taxon>Autobranchia</taxon>
        <taxon>Pteriomorphia</taxon>
        <taxon>Ostreida</taxon>
        <taxon>Ostreoidea</taxon>
        <taxon>Ostreidae</taxon>
        <taxon>Crassostrea</taxon>
    </lineage>
</organism>
<dbReference type="PANTHER" id="PTHR22801">
    <property type="entry name" value="LITHOSTATHINE"/>
    <property type="match status" value="1"/>
</dbReference>
<evidence type="ECO:0000259" key="3">
    <source>
        <dbReference type="PROSITE" id="PS50041"/>
    </source>
</evidence>
<dbReference type="InterPro" id="IPR050801">
    <property type="entry name" value="Ca-Dep_Lectins_ImmuneDev"/>
</dbReference>